<reference evidence="9" key="1">
    <citation type="journal article" date="2014" name="Int. J. Syst. Evol. Microbiol.">
        <title>Complete genome sequence of Corynebacterium casei LMG S-19264T (=DSM 44701T), isolated from a smear-ripened cheese.</title>
        <authorList>
            <consortium name="US DOE Joint Genome Institute (JGI-PGF)"/>
            <person name="Walter F."/>
            <person name="Albersmeier A."/>
            <person name="Kalinowski J."/>
            <person name="Ruckert C."/>
        </authorList>
    </citation>
    <scope>NUCLEOTIDE SEQUENCE</scope>
    <source>
        <strain evidence="9">NBRC 112290</strain>
    </source>
</reference>
<dbReference type="InterPro" id="IPR021828">
    <property type="entry name" value="GlgE_dom_N/S"/>
</dbReference>
<proteinExistence type="inferred from homology"/>
<evidence type="ECO:0000256" key="2">
    <source>
        <dbReference type="ARBA" id="ARBA00022676"/>
    </source>
</evidence>
<feature type="domain" description="Glycosyl hydrolase family 13 catalytic" evidence="8">
    <location>
        <begin position="224"/>
        <end position="565"/>
    </location>
</feature>
<dbReference type="InterPro" id="IPR017853">
    <property type="entry name" value="GH"/>
</dbReference>
<evidence type="ECO:0000256" key="5">
    <source>
        <dbReference type="ARBA" id="ARBA00048735"/>
    </source>
</evidence>
<gene>
    <name evidence="6 9" type="primary">glgE</name>
    <name evidence="9" type="ORF">GCM10025875_07070</name>
</gene>
<evidence type="ECO:0000256" key="6">
    <source>
        <dbReference type="HAMAP-Rule" id="MF_02124"/>
    </source>
</evidence>
<evidence type="ECO:0000256" key="7">
    <source>
        <dbReference type="SAM" id="MobiDB-lite"/>
    </source>
</evidence>
<dbReference type="SMART" id="SM00642">
    <property type="entry name" value="Aamy"/>
    <property type="match status" value="1"/>
</dbReference>
<dbReference type="Pfam" id="PF11896">
    <property type="entry name" value="GlgE_dom_N_S"/>
    <property type="match status" value="1"/>
</dbReference>
<feature type="binding site" evidence="6">
    <location>
        <position position="278"/>
    </location>
    <ligand>
        <name>alpha-maltose 1-phosphate</name>
        <dbReference type="ChEBI" id="CHEBI:63576"/>
    </ligand>
</feature>
<comment type="subunit">
    <text evidence="1 6">Homodimer.</text>
</comment>
<evidence type="ECO:0000313" key="10">
    <source>
        <dbReference type="Proteomes" id="UP001157161"/>
    </source>
</evidence>
<dbReference type="EMBL" id="BSUM01000001">
    <property type="protein sequence ID" value="GMA30715.1"/>
    <property type="molecule type" value="Genomic_DNA"/>
</dbReference>
<evidence type="ECO:0000256" key="4">
    <source>
        <dbReference type="ARBA" id="ARBA00023277"/>
    </source>
</evidence>
<organism evidence="9 10">
    <name type="scientific">Litorihabitans aurantiacus</name>
    <dbReference type="NCBI Taxonomy" id="1930061"/>
    <lineage>
        <taxon>Bacteria</taxon>
        <taxon>Bacillati</taxon>
        <taxon>Actinomycetota</taxon>
        <taxon>Actinomycetes</taxon>
        <taxon>Micrococcales</taxon>
        <taxon>Beutenbergiaceae</taxon>
        <taxon>Litorihabitans</taxon>
    </lineage>
</organism>
<feature type="binding site" evidence="6">
    <location>
        <position position="338"/>
    </location>
    <ligand>
        <name>alpha-maltose 1-phosphate</name>
        <dbReference type="ChEBI" id="CHEBI:63576"/>
    </ligand>
</feature>
<dbReference type="InterPro" id="IPR013780">
    <property type="entry name" value="Glyco_hydro_b"/>
</dbReference>
<accession>A0AA37UKN9</accession>
<comment type="similarity">
    <text evidence="6">Belongs to the glycosyl hydrolase 13 family. GlgE subfamily.</text>
</comment>
<sequence>MTSTTQANSTTPQPTPSAPIGRIPVVDVGPTIENGRWPTKAVVGEVVPIRATVFREGHDAVAATLVLTRPDGTRASATTMTSVNAGLDLWHGTVVPDAEGDWTFHVEGWSDPWGTWTHDADIKVPAGIDVELMLTEGALLLDRAVATLTAATASTTSDAARTLASAAAALRETTSPPLARLAVARSREVTDALAARPLRDLVTTGTAYPLRVHRTRALTGAWYELFPRSEGAWQDPDTGQWRSGTFATAGERLPQIAEMGFDVVYLTPIHPIGTTNRKGPNNTLTTVPGDPGSPYGIGAPEGGHDAIHPDLGTFDDFDAFVARARELDLEVALDIALQASPDHPWVAEHPEWFTTRADGSIAYAENPPKKYQDIYPLNFDNDPEGIYVAIRDMLLLWIEHGVTAFRVDNPHTKPLDFWERILGEIHTAHPEVVFLSEAFTRPAMMRTLAAVGFHQSYTYFTWRNTKEEVEEYLEEVSGDLGAVMRPSFWPTTHDILTPYMQQGGTAAFAIRAALAALASPTYGIYAGYELVENVPRPGAQEQIDNEKYQYVARDWEAADRLGIARLLGLLNDVRRRHPALQQLRNLTLHETSDENMVAFSKHLPAEHSPTGKADTVLVVLTLDPFTTREGVVTLDLSALGVTRADAGASVTVRDELSGEQWRWGSENYVRLDPRGAVAHILEVHA</sequence>
<keyword evidence="10" id="KW-1185">Reference proteome</keyword>
<feature type="binding site" evidence="6">
    <location>
        <begin position="547"/>
        <end position="548"/>
    </location>
    <ligand>
        <name>alpha-maltose 1-phosphate</name>
        <dbReference type="ChEBI" id="CHEBI:63576"/>
    </ligand>
</feature>
<dbReference type="EC" id="2.4.99.16" evidence="6"/>
<feature type="binding site" evidence="6">
    <location>
        <position position="409"/>
    </location>
    <ligand>
        <name>alpha-maltose 1-phosphate</name>
        <dbReference type="ChEBI" id="CHEBI:63576"/>
    </ligand>
</feature>
<dbReference type="InterPro" id="IPR006047">
    <property type="entry name" value="GH13_cat_dom"/>
</dbReference>
<comment type="function">
    <text evidence="6">Maltosyltransferase that uses maltose 1-phosphate (M1P) as the sugar donor to elongate linear or branched alpha-(1-&gt;4)-glucans. Is involved in a branched alpha-glucan biosynthetic pathway from trehalose, together with TreS, Mak and GlgB.</text>
</comment>
<dbReference type="HAMAP" id="MF_02124">
    <property type="entry name" value="GlgE"/>
    <property type="match status" value="1"/>
</dbReference>
<dbReference type="AlphaFoldDB" id="A0AA37UKN9"/>
<dbReference type="SUPFAM" id="SSF51445">
    <property type="entry name" value="(Trans)glycosidases"/>
    <property type="match status" value="1"/>
</dbReference>
<dbReference type="InterPro" id="IPR013783">
    <property type="entry name" value="Ig-like_fold"/>
</dbReference>
<protein>
    <recommendedName>
        <fullName evidence="6">Alpha-1,4-glucan:maltose-1-phosphate maltosyltransferase</fullName>
        <shortName evidence="6">GMPMT</shortName>
        <ecNumber evidence="6">2.4.99.16</ecNumber>
    </recommendedName>
    <alternativeName>
        <fullName evidence="6">(1-&gt;4)-alpha-D-glucan:maltose-1-phosphate alpha-D-maltosyltransferase</fullName>
    </alternativeName>
</protein>
<keyword evidence="4 6" id="KW-0119">Carbohydrate metabolism</keyword>
<dbReference type="Pfam" id="PF21702">
    <property type="entry name" value="GLGE_C"/>
    <property type="match status" value="1"/>
</dbReference>
<dbReference type="Gene3D" id="1.20.58.80">
    <property type="entry name" value="Phosphotransferase system, lactose/cellobiose-type IIA subunit"/>
    <property type="match status" value="1"/>
</dbReference>
<evidence type="ECO:0000313" key="9">
    <source>
        <dbReference type="EMBL" id="GMA30715.1"/>
    </source>
</evidence>
<feature type="active site" description="Nucleophile" evidence="6">
    <location>
        <position position="408"/>
    </location>
</feature>
<feature type="compositionally biased region" description="Polar residues" evidence="7">
    <location>
        <begin position="1"/>
        <end position="12"/>
    </location>
</feature>
<dbReference type="PANTHER" id="PTHR47786:SF2">
    <property type="entry name" value="GLYCOSYL HYDROLASE FAMILY 13 CATALYTIC DOMAIN-CONTAINING PROTEIN"/>
    <property type="match status" value="1"/>
</dbReference>
<dbReference type="GO" id="GO:0004553">
    <property type="term" value="F:hydrolase activity, hydrolyzing O-glycosyl compounds"/>
    <property type="evidence" value="ECO:0007669"/>
    <property type="project" value="InterPro"/>
</dbReference>
<reference evidence="9" key="2">
    <citation type="submission" date="2023-02" db="EMBL/GenBank/DDBJ databases">
        <authorList>
            <person name="Sun Q."/>
            <person name="Mori K."/>
        </authorList>
    </citation>
    <scope>NUCLEOTIDE SEQUENCE</scope>
    <source>
        <strain evidence="9">NBRC 112290</strain>
    </source>
</reference>
<keyword evidence="2 6" id="KW-0328">Glycosyltransferase</keyword>
<comment type="catalytic activity">
    <reaction evidence="5 6">
        <text>alpha-maltose 1-phosphate + [(1-&gt;4)-alpha-D-glucosyl](n) = [(1-&gt;4)-alpha-D-glucosyl](n+2) + phosphate</text>
        <dbReference type="Rhea" id="RHEA:42692"/>
        <dbReference type="Rhea" id="RHEA-COMP:9584"/>
        <dbReference type="Rhea" id="RHEA-COMP:10183"/>
        <dbReference type="ChEBI" id="CHEBI:15444"/>
        <dbReference type="ChEBI" id="CHEBI:43474"/>
        <dbReference type="ChEBI" id="CHEBI:63576"/>
        <dbReference type="EC" id="2.4.99.16"/>
    </reaction>
</comment>
<feature type="region of interest" description="Disordered" evidence="7">
    <location>
        <begin position="1"/>
        <end position="23"/>
    </location>
</feature>
<evidence type="ECO:0000256" key="1">
    <source>
        <dbReference type="ARBA" id="ARBA00011738"/>
    </source>
</evidence>
<dbReference type="Gene3D" id="3.20.20.80">
    <property type="entry name" value="Glycosidases"/>
    <property type="match status" value="1"/>
</dbReference>
<evidence type="ECO:0000256" key="3">
    <source>
        <dbReference type="ARBA" id="ARBA00022679"/>
    </source>
</evidence>
<name>A0AA37UKN9_9MICO</name>
<dbReference type="InterPro" id="IPR049171">
    <property type="entry name" value="GLGE_C"/>
</dbReference>
<feature type="active site" description="Proton donor" evidence="6">
    <location>
        <position position="437"/>
    </location>
</feature>
<feature type="binding site" evidence="6">
    <location>
        <position position="373"/>
    </location>
    <ligand>
        <name>alpha-maltose 1-phosphate</name>
        <dbReference type="ChEBI" id="CHEBI:63576"/>
    </ligand>
</feature>
<dbReference type="GO" id="GO:0030979">
    <property type="term" value="P:alpha-glucan biosynthetic process"/>
    <property type="evidence" value="ECO:0007669"/>
    <property type="project" value="UniProtKB-UniRule"/>
</dbReference>
<dbReference type="Gene3D" id="2.60.40.1180">
    <property type="entry name" value="Golgi alpha-mannosidase II"/>
    <property type="match status" value="1"/>
</dbReference>
<dbReference type="InterPro" id="IPR026585">
    <property type="entry name" value="GlgE"/>
</dbReference>
<feature type="site" description="Transition state stabilizer" evidence="6">
    <location>
        <position position="494"/>
    </location>
</feature>
<dbReference type="RefSeq" id="WP_284249429.1">
    <property type="nucleotide sequence ID" value="NZ_BSUM01000001.1"/>
</dbReference>
<dbReference type="PANTHER" id="PTHR47786">
    <property type="entry name" value="ALPHA-1,4-GLUCAN:MALTOSE-1-PHOSPHATE MALTOSYLTRANSFERASE"/>
    <property type="match status" value="1"/>
</dbReference>
<evidence type="ECO:0000259" key="8">
    <source>
        <dbReference type="SMART" id="SM00642"/>
    </source>
</evidence>
<keyword evidence="3 6" id="KW-0808">Transferase</keyword>
<dbReference type="Gene3D" id="2.60.40.10">
    <property type="entry name" value="Immunoglobulins"/>
    <property type="match status" value="1"/>
</dbReference>
<dbReference type="GO" id="GO:0016758">
    <property type="term" value="F:hexosyltransferase activity"/>
    <property type="evidence" value="ECO:0007669"/>
    <property type="project" value="UniProtKB-UniRule"/>
</dbReference>
<comment type="caution">
    <text evidence="9">The sequence shown here is derived from an EMBL/GenBank/DDBJ whole genome shotgun (WGS) entry which is preliminary data.</text>
</comment>
<dbReference type="Proteomes" id="UP001157161">
    <property type="component" value="Unassembled WGS sequence"/>
</dbReference>